<keyword evidence="1" id="KW-0812">Transmembrane</keyword>
<feature type="transmembrane region" description="Helical" evidence="1">
    <location>
        <begin position="128"/>
        <end position="148"/>
    </location>
</feature>
<comment type="caution">
    <text evidence="2">The sequence shown here is derived from an EMBL/GenBank/DDBJ whole genome shotgun (WGS) entry which is preliminary data.</text>
</comment>
<keyword evidence="1" id="KW-0472">Membrane</keyword>
<dbReference type="Proteomes" id="UP000024635">
    <property type="component" value="Unassembled WGS sequence"/>
</dbReference>
<evidence type="ECO:0000313" key="3">
    <source>
        <dbReference type="Proteomes" id="UP000024635"/>
    </source>
</evidence>
<dbReference type="AlphaFoldDB" id="A0A016WZY0"/>
<protein>
    <submittedName>
        <fullName evidence="2">Uncharacterized protein</fullName>
    </submittedName>
</protein>
<dbReference type="EMBL" id="JARK01000035">
    <property type="protein sequence ID" value="EYC45230.1"/>
    <property type="molecule type" value="Genomic_DNA"/>
</dbReference>
<keyword evidence="1" id="KW-1133">Transmembrane helix</keyword>
<evidence type="ECO:0000313" key="2">
    <source>
        <dbReference type="EMBL" id="EYC45230.1"/>
    </source>
</evidence>
<gene>
    <name evidence="2" type="primary">Acey_s0435.g1419</name>
    <name evidence="2" type="ORF">Y032_0435g1419</name>
</gene>
<evidence type="ECO:0000256" key="1">
    <source>
        <dbReference type="SAM" id="Phobius"/>
    </source>
</evidence>
<proteinExistence type="predicted"/>
<accession>A0A016WZY0</accession>
<organism evidence="2 3">
    <name type="scientific">Ancylostoma ceylanicum</name>
    <dbReference type="NCBI Taxonomy" id="53326"/>
    <lineage>
        <taxon>Eukaryota</taxon>
        <taxon>Metazoa</taxon>
        <taxon>Ecdysozoa</taxon>
        <taxon>Nematoda</taxon>
        <taxon>Chromadorea</taxon>
        <taxon>Rhabditida</taxon>
        <taxon>Rhabditina</taxon>
        <taxon>Rhabditomorpha</taxon>
        <taxon>Strongyloidea</taxon>
        <taxon>Ancylostomatidae</taxon>
        <taxon>Ancylostomatinae</taxon>
        <taxon>Ancylostoma</taxon>
    </lineage>
</organism>
<keyword evidence="3" id="KW-1185">Reference proteome</keyword>
<reference evidence="3" key="1">
    <citation type="journal article" date="2015" name="Nat. Genet.">
        <title>The genome and transcriptome of the zoonotic hookworm Ancylostoma ceylanicum identify infection-specific gene families.</title>
        <authorList>
            <person name="Schwarz E.M."/>
            <person name="Hu Y."/>
            <person name="Antoshechkin I."/>
            <person name="Miller M.M."/>
            <person name="Sternberg P.W."/>
            <person name="Aroian R.V."/>
        </authorList>
    </citation>
    <scope>NUCLEOTIDE SEQUENCE</scope>
    <source>
        <strain evidence="3">HY135</strain>
    </source>
</reference>
<sequence length="152" mass="16862">MEPCRSNLMAGPVHLNPTMGIFDEKLLACDQKIVFGVLSFHIGSESIRLDSAFAVIAALLALRYAARPVIQLTHQTNGFGSRYIKAVTIRWHTSCPWLSSTRLSTLWSKKNPRRHSFISFISSLNCRMFNSILIFSLNVFVAGGSVVVTTTS</sequence>
<name>A0A016WZY0_9BILA</name>